<dbReference type="AlphaFoldDB" id="A0A5B9DR95"/>
<comment type="similarity">
    <text evidence="1 4">Belongs to the 5-formyltetrahydrofolate cyclo-ligase family.</text>
</comment>
<gene>
    <name evidence="5" type="ORF">FNA67_17990</name>
</gene>
<dbReference type="PANTHER" id="PTHR23407">
    <property type="entry name" value="ATPASE INHIBITOR/5-FORMYLTETRAHYDROFOLATE CYCLO-LIGASE"/>
    <property type="match status" value="1"/>
</dbReference>
<evidence type="ECO:0000256" key="3">
    <source>
        <dbReference type="ARBA" id="ARBA00022840"/>
    </source>
</evidence>
<dbReference type="GO" id="GO:0035999">
    <property type="term" value="P:tetrahydrofolate interconversion"/>
    <property type="evidence" value="ECO:0007669"/>
    <property type="project" value="TreeGrafter"/>
</dbReference>
<dbReference type="KEGG" id="yti:FNA67_17990"/>
<comment type="catalytic activity">
    <reaction evidence="4">
        <text>(6S)-5-formyl-5,6,7,8-tetrahydrofolate + ATP = (6R)-5,10-methenyltetrahydrofolate + ADP + phosphate</text>
        <dbReference type="Rhea" id="RHEA:10488"/>
        <dbReference type="ChEBI" id="CHEBI:30616"/>
        <dbReference type="ChEBI" id="CHEBI:43474"/>
        <dbReference type="ChEBI" id="CHEBI:57455"/>
        <dbReference type="ChEBI" id="CHEBI:57457"/>
        <dbReference type="ChEBI" id="CHEBI:456216"/>
        <dbReference type="EC" id="6.3.3.2"/>
    </reaction>
</comment>
<dbReference type="PANTHER" id="PTHR23407:SF1">
    <property type="entry name" value="5-FORMYLTETRAHYDROFOLATE CYCLO-LIGASE"/>
    <property type="match status" value="1"/>
</dbReference>
<evidence type="ECO:0000256" key="1">
    <source>
        <dbReference type="ARBA" id="ARBA00010638"/>
    </source>
</evidence>
<organism evidence="5 6">
    <name type="scientific">Paradevosia tibetensis</name>
    <dbReference type="NCBI Taxonomy" id="1447062"/>
    <lineage>
        <taxon>Bacteria</taxon>
        <taxon>Pseudomonadati</taxon>
        <taxon>Pseudomonadota</taxon>
        <taxon>Alphaproteobacteria</taxon>
        <taxon>Hyphomicrobiales</taxon>
        <taxon>Devosiaceae</taxon>
        <taxon>Paradevosia</taxon>
    </lineage>
</organism>
<dbReference type="SUPFAM" id="SSF100950">
    <property type="entry name" value="NagB/RpiA/CoA transferase-like"/>
    <property type="match status" value="1"/>
</dbReference>
<dbReference type="InterPro" id="IPR002698">
    <property type="entry name" value="FTHF_cligase"/>
</dbReference>
<name>A0A5B9DR95_9HYPH</name>
<dbReference type="InterPro" id="IPR024185">
    <property type="entry name" value="FTHF_cligase-like_sf"/>
</dbReference>
<reference evidence="5 6" key="1">
    <citation type="journal article" date="2015" name="Int. J. Syst. Evol. Microbiol.">
        <title>Youhaiella tibetensis gen. nov., sp. nov., isolated from subsurface sediment.</title>
        <authorList>
            <person name="Wang Y.X."/>
            <person name="Huang F.Q."/>
            <person name="Nogi Y."/>
            <person name="Pang S.J."/>
            <person name="Wang P.K."/>
            <person name="Lv J."/>
        </authorList>
    </citation>
    <scope>NUCLEOTIDE SEQUENCE [LARGE SCALE GENOMIC DNA]</scope>
    <source>
        <strain evidence="6">fig4</strain>
    </source>
</reference>
<dbReference type="InterPro" id="IPR037171">
    <property type="entry name" value="NagB/RpiA_transferase-like"/>
</dbReference>
<dbReference type="EMBL" id="CP041690">
    <property type="protein sequence ID" value="QEE21951.1"/>
    <property type="molecule type" value="Genomic_DNA"/>
</dbReference>
<protein>
    <recommendedName>
        <fullName evidence="4">5-formyltetrahydrofolate cyclo-ligase</fullName>
        <ecNumber evidence="4">6.3.3.2</ecNumber>
    </recommendedName>
</protein>
<dbReference type="Gene3D" id="3.40.50.10420">
    <property type="entry name" value="NagB/RpiA/CoA transferase-like"/>
    <property type="match status" value="1"/>
</dbReference>
<evidence type="ECO:0000256" key="4">
    <source>
        <dbReference type="RuleBase" id="RU361279"/>
    </source>
</evidence>
<sequence length="197" mass="21327">MTDDMIEEAKAALRTRAHAQRDAIGHDARVDAGKAVAAHFFDGIVLDPGAIVAAYWPIRDELDCQPIIIRLMDSGQPVCLPVVLGDAEPLEMRLWQEGAALYPAGFGTLAPEDSAPKVEPDVILVPLLGFDKHGTRLGYGGGYYDRTLAGLARRPKLIGLAFAAQECPEIPREDHDVPLDAVVTENGVTMFGNQDER</sequence>
<evidence type="ECO:0000313" key="5">
    <source>
        <dbReference type="EMBL" id="QEE21951.1"/>
    </source>
</evidence>
<keyword evidence="2 4" id="KW-0547">Nucleotide-binding</keyword>
<keyword evidence="5" id="KW-0436">Ligase</keyword>
<keyword evidence="3 4" id="KW-0067">ATP-binding</keyword>
<dbReference type="GO" id="GO:0005524">
    <property type="term" value="F:ATP binding"/>
    <property type="evidence" value="ECO:0007669"/>
    <property type="project" value="UniProtKB-KW"/>
</dbReference>
<accession>A0A5B9DR95</accession>
<dbReference type="EC" id="6.3.3.2" evidence="4"/>
<keyword evidence="4" id="KW-0460">Magnesium</keyword>
<evidence type="ECO:0000256" key="2">
    <source>
        <dbReference type="ARBA" id="ARBA00022741"/>
    </source>
</evidence>
<dbReference type="GO" id="GO:0009396">
    <property type="term" value="P:folic acid-containing compound biosynthetic process"/>
    <property type="evidence" value="ECO:0007669"/>
    <property type="project" value="TreeGrafter"/>
</dbReference>
<dbReference type="NCBIfam" id="TIGR02727">
    <property type="entry name" value="MTHFS_bact"/>
    <property type="match status" value="1"/>
</dbReference>
<dbReference type="RefSeq" id="WP_049706449.1">
    <property type="nucleotide sequence ID" value="NZ_BMFM01000002.1"/>
</dbReference>
<comment type="cofactor">
    <cofactor evidence="4">
        <name>Mg(2+)</name>
        <dbReference type="ChEBI" id="CHEBI:18420"/>
    </cofactor>
</comment>
<dbReference type="PIRSF" id="PIRSF006806">
    <property type="entry name" value="FTHF_cligase"/>
    <property type="match status" value="1"/>
</dbReference>
<dbReference type="GO" id="GO:0046872">
    <property type="term" value="F:metal ion binding"/>
    <property type="evidence" value="ECO:0007669"/>
    <property type="project" value="UniProtKB-KW"/>
</dbReference>
<keyword evidence="4" id="KW-0479">Metal-binding</keyword>
<dbReference type="GO" id="GO:0030272">
    <property type="term" value="F:5-formyltetrahydrofolate cyclo-ligase activity"/>
    <property type="evidence" value="ECO:0007669"/>
    <property type="project" value="UniProtKB-EC"/>
</dbReference>
<evidence type="ECO:0000313" key="6">
    <source>
        <dbReference type="Proteomes" id="UP000321062"/>
    </source>
</evidence>
<keyword evidence="6" id="KW-1185">Reference proteome</keyword>
<dbReference type="OrthoDB" id="9801938at2"/>
<dbReference type="Pfam" id="PF01812">
    <property type="entry name" value="5-FTHF_cyc-lig"/>
    <property type="match status" value="1"/>
</dbReference>
<dbReference type="Proteomes" id="UP000321062">
    <property type="component" value="Chromosome"/>
</dbReference>
<proteinExistence type="inferred from homology"/>